<dbReference type="AlphaFoldDB" id="A0A7W9IJP3"/>
<proteinExistence type="predicted"/>
<dbReference type="RefSeq" id="WP_221206755.1">
    <property type="nucleotide sequence ID" value="NZ_JACHMP010000001.1"/>
</dbReference>
<sequence>MGICKVSGITPGVIVQRGGDVLEVTPGKHLTFGRGPAGLVLSHPAVARLAGRIDAVDDYWTISNLSRSTTYLVENPEGDGEFVKVSPGRMRAPIPFELARVRLAAEPASFLVFAPEHALLHPGAPREGQESVLTFFDVTAKYFLILVALCEPRLRDPLSTVVPTVPEIIMRLAHLNLGRSAVGFHLDYLARVKLRMKGPERPGASGWQRAALVSFALRHDLVTVEHLPLLEPRRRLSP</sequence>
<reference evidence="1 2" key="1">
    <citation type="submission" date="2020-08" db="EMBL/GenBank/DDBJ databases">
        <title>Sequencing the genomes of 1000 actinobacteria strains.</title>
        <authorList>
            <person name="Klenk H.-P."/>
        </authorList>
    </citation>
    <scope>NUCLEOTIDE SEQUENCE [LARGE SCALE GENOMIC DNA]</scope>
    <source>
        <strain evidence="1 2">DSM 46887</strain>
    </source>
</reference>
<evidence type="ECO:0008006" key="3">
    <source>
        <dbReference type="Google" id="ProtNLM"/>
    </source>
</evidence>
<evidence type="ECO:0000313" key="1">
    <source>
        <dbReference type="EMBL" id="MBB5822018.1"/>
    </source>
</evidence>
<accession>A0A7W9IJP3</accession>
<dbReference type="Proteomes" id="UP000540685">
    <property type="component" value="Unassembled WGS sequence"/>
</dbReference>
<dbReference type="EMBL" id="JACHMP010000001">
    <property type="protein sequence ID" value="MBB5822018.1"/>
    <property type="molecule type" value="Genomic_DNA"/>
</dbReference>
<name>A0A7W9IJP3_9ACTN</name>
<keyword evidence="2" id="KW-1185">Reference proteome</keyword>
<dbReference type="InterPro" id="IPR008984">
    <property type="entry name" value="SMAD_FHA_dom_sf"/>
</dbReference>
<gene>
    <name evidence="1" type="ORF">F4562_005080</name>
</gene>
<evidence type="ECO:0000313" key="2">
    <source>
        <dbReference type="Proteomes" id="UP000540685"/>
    </source>
</evidence>
<comment type="caution">
    <text evidence="1">The sequence shown here is derived from an EMBL/GenBank/DDBJ whole genome shotgun (WGS) entry which is preliminary data.</text>
</comment>
<protein>
    <recommendedName>
        <fullName evidence="3">Serine/threonine protein kinase</fullName>
    </recommendedName>
</protein>
<dbReference type="SUPFAM" id="SSF49879">
    <property type="entry name" value="SMAD/FHA domain"/>
    <property type="match status" value="1"/>
</dbReference>
<organism evidence="1 2">
    <name type="scientific">Streptosporangium becharense</name>
    <dbReference type="NCBI Taxonomy" id="1816182"/>
    <lineage>
        <taxon>Bacteria</taxon>
        <taxon>Bacillati</taxon>
        <taxon>Actinomycetota</taxon>
        <taxon>Actinomycetes</taxon>
        <taxon>Streptosporangiales</taxon>
        <taxon>Streptosporangiaceae</taxon>
        <taxon>Streptosporangium</taxon>
    </lineage>
</organism>